<evidence type="ECO:0000259" key="1">
    <source>
        <dbReference type="Pfam" id="PF04230"/>
    </source>
</evidence>
<dbReference type="AlphaFoldDB" id="X0WR42"/>
<feature type="domain" description="Polysaccharide pyruvyl transferase" evidence="1">
    <location>
        <begin position="7"/>
        <end position="95"/>
    </location>
</feature>
<dbReference type="PANTHER" id="PTHR36836">
    <property type="entry name" value="COLANIC ACID BIOSYNTHESIS PROTEIN WCAK"/>
    <property type="match status" value="1"/>
</dbReference>
<dbReference type="EMBL" id="BARS01038714">
    <property type="protein sequence ID" value="GAG25687.1"/>
    <property type="molecule type" value="Genomic_DNA"/>
</dbReference>
<proteinExistence type="predicted"/>
<feature type="non-terminal residue" evidence="2">
    <location>
        <position position="119"/>
    </location>
</feature>
<name>X0WR42_9ZZZZ</name>
<reference evidence="2" key="1">
    <citation type="journal article" date="2014" name="Front. Microbiol.">
        <title>High frequency of phylogenetically diverse reductive dehalogenase-homologous genes in deep subseafloor sedimentary metagenomes.</title>
        <authorList>
            <person name="Kawai M."/>
            <person name="Futagami T."/>
            <person name="Toyoda A."/>
            <person name="Takaki Y."/>
            <person name="Nishi S."/>
            <person name="Hori S."/>
            <person name="Arai W."/>
            <person name="Tsubouchi T."/>
            <person name="Morono Y."/>
            <person name="Uchiyama I."/>
            <person name="Ito T."/>
            <person name="Fujiyama A."/>
            <person name="Inagaki F."/>
            <person name="Takami H."/>
        </authorList>
    </citation>
    <scope>NUCLEOTIDE SEQUENCE</scope>
    <source>
        <strain evidence="2">Expedition CK06-06</strain>
    </source>
</reference>
<protein>
    <recommendedName>
        <fullName evidence="1">Polysaccharide pyruvyl transferase domain-containing protein</fullName>
    </recommendedName>
</protein>
<sequence length="119" mass="13143">MEVMTGTIDHLVDKLNADVLLIPHSIVPTEDDRIISRRIHEQVKSKNKVKLISGEYMSDELKGIIGVCDMFIGCRMHSTIASTSMNVPTIAVVYGHKSHGVIGDMMGQGKYIIEIGEYA</sequence>
<accession>X0WR42</accession>
<comment type="caution">
    <text evidence="2">The sequence shown here is derived from an EMBL/GenBank/DDBJ whole genome shotgun (WGS) entry which is preliminary data.</text>
</comment>
<gene>
    <name evidence="2" type="ORF">S01H1_59206</name>
</gene>
<dbReference type="Pfam" id="PF04230">
    <property type="entry name" value="PS_pyruv_trans"/>
    <property type="match status" value="1"/>
</dbReference>
<organism evidence="2">
    <name type="scientific">marine sediment metagenome</name>
    <dbReference type="NCBI Taxonomy" id="412755"/>
    <lineage>
        <taxon>unclassified sequences</taxon>
        <taxon>metagenomes</taxon>
        <taxon>ecological metagenomes</taxon>
    </lineage>
</organism>
<dbReference type="PANTHER" id="PTHR36836:SF1">
    <property type="entry name" value="COLANIC ACID BIOSYNTHESIS PROTEIN WCAK"/>
    <property type="match status" value="1"/>
</dbReference>
<dbReference type="InterPro" id="IPR007345">
    <property type="entry name" value="Polysacch_pyruvyl_Trfase"/>
</dbReference>
<evidence type="ECO:0000313" key="2">
    <source>
        <dbReference type="EMBL" id="GAG25687.1"/>
    </source>
</evidence>